<comment type="subcellular location">
    <subcellularLocation>
        <location evidence="1 7">Cell outer membrane</location>
        <topology evidence="1 7">Multi-pass membrane protein</topology>
    </subcellularLocation>
</comment>
<keyword evidence="2 7" id="KW-0813">Transport</keyword>
<dbReference type="InterPro" id="IPR023997">
    <property type="entry name" value="TonB-dep_OMP_SusC/RagA_CS"/>
</dbReference>
<sequence length="1067" mass="117632">MEKRLKMVLAGLVLSAGMAMAQTQISGTVISAEDGQPVIGASVKVVGTKMGTVTDIDGNFSLNAPAGSKLEISYIGMTSQTVTSKGGKLNVNLQPDRQNLDEVVVVAYGTAKRQSITGAISVVDGKKIEDRIGTSVTGALEGSAPGIQVNNSYGEPGAEPTIHIRGVGTLVNNGTSHNSDGVRNADQPLYIVDGTPYEGKISELNAADIESMSVLKDASSAALYGNRAANGVVLITTKHAKSSKPTVTLNINQGIYQRGIPEYERLGANQWMEASWKAMKNYVMDVAGYSEAQAAAYATNNLVGDFARKNIYNEADNALFDENGKLIGTLNPNYTDLDWNDIVERTGYRQEYTATASASSEKFNVYTSVGYLNEKGYIQNSAFERFTGRINARYDATSWLQVGLNLSGVSSNRDFNSNASGSAYANPFNVARYMAPVYSYYKHNADGTYALDANGNKQWDTESSYLSNRNIGYEIRTDKDRTRRNAIDATGFAKIKLPYGFGISLTSNLNTTTSNRQEYNNPNIGDGAANNGRLSEYDYNYEKKTGQELLTWNHDFDKHNVDVMLGHENNGWRRKSHEVMNTNAAIDGLLSLSNFVTNSSTEGYTYEYKTESYMGRVRYNYDSKYFADFSYRRDGSSKFKDGHRWGDFFSFGANWNMKKENFMKDVKWVDALRLRASYGEVGNDMAVDYYGYQGLYYITKNGDNPALVRQKLAADDIKWETTQTVDFGVEGTLFDRLNFSIGYYDKRSKDLLFEVRMPLSAGSFPYDSNIANMTLYKNIGTLSNRGFEFSFNGDVVRGKNWTWNLALDATTLSNKVISLPDHKDILHGQQNYSEGHSAYEWYTYHFEGVDQMTGNSLYTLNTSLESTAAADGALVEINGKKYTTSTAYAARVWAGTALPSVYGSFASNLSWKDLSLNLLFSYSLGGKTYDATYQSLMSTASASTASALHEDVLKSWNGVPAGMTETSANRIDPNGIPVLNFNRSTDTNATSDRWLTSSSYLILKNITLGYNLPKALVSKWGLQGVYAKAGVENLSRKGLNPQSSFTGSTDDTYVSARVFNFSLQFTF</sequence>
<keyword evidence="4 7" id="KW-0812">Transmembrane</keyword>
<dbReference type="InterPro" id="IPR012910">
    <property type="entry name" value="Plug_dom"/>
</dbReference>
<keyword evidence="6 7" id="KW-0998">Cell outer membrane</keyword>
<gene>
    <name evidence="10" type="ORF">CIK91_04645</name>
</gene>
<dbReference type="Proteomes" id="UP000216189">
    <property type="component" value="Unassembled WGS sequence"/>
</dbReference>
<dbReference type="InterPro" id="IPR037066">
    <property type="entry name" value="Plug_dom_sf"/>
</dbReference>
<keyword evidence="3 7" id="KW-1134">Transmembrane beta strand</keyword>
<proteinExistence type="inferred from homology"/>
<dbReference type="Gene3D" id="2.170.130.10">
    <property type="entry name" value="TonB-dependent receptor, plug domain"/>
    <property type="match status" value="1"/>
</dbReference>
<evidence type="ECO:0000256" key="8">
    <source>
        <dbReference type="SAM" id="SignalP"/>
    </source>
</evidence>
<dbReference type="Gene3D" id="2.60.40.1120">
    <property type="entry name" value="Carboxypeptidase-like, regulatory domain"/>
    <property type="match status" value="1"/>
</dbReference>
<keyword evidence="5 7" id="KW-0472">Membrane</keyword>
<keyword evidence="8" id="KW-0732">Signal</keyword>
<feature type="chain" id="PRO_5045893812" evidence="8">
    <location>
        <begin position="22"/>
        <end position="1067"/>
    </location>
</feature>
<dbReference type="Pfam" id="PF13715">
    <property type="entry name" value="CarbopepD_reg_2"/>
    <property type="match status" value="1"/>
</dbReference>
<evidence type="ECO:0000256" key="7">
    <source>
        <dbReference type="PROSITE-ProRule" id="PRU01360"/>
    </source>
</evidence>
<name>A0ABX4EHW4_SEGBR</name>
<evidence type="ECO:0000256" key="5">
    <source>
        <dbReference type="ARBA" id="ARBA00023136"/>
    </source>
</evidence>
<dbReference type="NCBIfam" id="TIGR04056">
    <property type="entry name" value="OMP_RagA_SusC"/>
    <property type="match status" value="1"/>
</dbReference>
<dbReference type="InterPro" id="IPR008969">
    <property type="entry name" value="CarboxyPept-like_regulatory"/>
</dbReference>
<feature type="domain" description="TonB-dependent receptor plug" evidence="9">
    <location>
        <begin position="113"/>
        <end position="232"/>
    </location>
</feature>
<comment type="caution">
    <text evidence="10">The sequence shown here is derived from an EMBL/GenBank/DDBJ whole genome shotgun (WGS) entry which is preliminary data.</text>
</comment>
<evidence type="ECO:0000313" key="10">
    <source>
        <dbReference type="EMBL" id="OYP55640.1"/>
    </source>
</evidence>
<evidence type="ECO:0000259" key="9">
    <source>
        <dbReference type="Pfam" id="PF07715"/>
    </source>
</evidence>
<dbReference type="RefSeq" id="WP_094448260.1">
    <property type="nucleotide sequence ID" value="NZ_CP091801.1"/>
</dbReference>
<dbReference type="InterPro" id="IPR023996">
    <property type="entry name" value="TonB-dep_OMP_SusC/RagA"/>
</dbReference>
<evidence type="ECO:0000256" key="1">
    <source>
        <dbReference type="ARBA" id="ARBA00004571"/>
    </source>
</evidence>
<feature type="signal peptide" evidence="8">
    <location>
        <begin position="1"/>
        <end position="21"/>
    </location>
</feature>
<comment type="similarity">
    <text evidence="7">Belongs to the TonB-dependent receptor family.</text>
</comment>
<evidence type="ECO:0000256" key="2">
    <source>
        <dbReference type="ARBA" id="ARBA00022448"/>
    </source>
</evidence>
<evidence type="ECO:0000256" key="4">
    <source>
        <dbReference type="ARBA" id="ARBA00022692"/>
    </source>
</evidence>
<dbReference type="PROSITE" id="PS52016">
    <property type="entry name" value="TONB_DEPENDENT_REC_3"/>
    <property type="match status" value="1"/>
</dbReference>
<evidence type="ECO:0000256" key="3">
    <source>
        <dbReference type="ARBA" id="ARBA00022452"/>
    </source>
</evidence>
<keyword evidence="11" id="KW-1185">Reference proteome</keyword>
<organism evidence="10 11">
    <name type="scientific">Segatella bryantii</name>
    <name type="common">Prevotella bryantii</name>
    <dbReference type="NCBI Taxonomy" id="77095"/>
    <lineage>
        <taxon>Bacteria</taxon>
        <taxon>Pseudomonadati</taxon>
        <taxon>Bacteroidota</taxon>
        <taxon>Bacteroidia</taxon>
        <taxon>Bacteroidales</taxon>
        <taxon>Prevotellaceae</taxon>
        <taxon>Segatella</taxon>
    </lineage>
</organism>
<reference evidence="10 11" key="1">
    <citation type="submission" date="2017-08" db="EMBL/GenBank/DDBJ databases">
        <title>Comparative genomics of non-oral Prevotella species.</title>
        <authorList>
            <person name="Accetto T."/>
            <person name="Nograsek B."/>
            <person name="Avgustin G."/>
        </authorList>
    </citation>
    <scope>NUCLEOTIDE SEQUENCE [LARGE SCALE GENOMIC DNA]</scope>
    <source>
        <strain evidence="10 11">TC1-1</strain>
    </source>
</reference>
<dbReference type="SUPFAM" id="SSF49464">
    <property type="entry name" value="Carboxypeptidase regulatory domain-like"/>
    <property type="match status" value="1"/>
</dbReference>
<protein>
    <submittedName>
        <fullName evidence="10">SusC/RagA family TonB-linked outer membrane protein</fullName>
    </submittedName>
</protein>
<evidence type="ECO:0000256" key="6">
    <source>
        <dbReference type="ARBA" id="ARBA00023237"/>
    </source>
</evidence>
<dbReference type="Gene3D" id="2.40.170.20">
    <property type="entry name" value="TonB-dependent receptor, beta-barrel domain"/>
    <property type="match status" value="1"/>
</dbReference>
<dbReference type="Pfam" id="PF07715">
    <property type="entry name" value="Plug"/>
    <property type="match status" value="1"/>
</dbReference>
<evidence type="ECO:0000313" key="11">
    <source>
        <dbReference type="Proteomes" id="UP000216189"/>
    </source>
</evidence>
<dbReference type="EMBL" id="NPJF01000026">
    <property type="protein sequence ID" value="OYP55640.1"/>
    <property type="molecule type" value="Genomic_DNA"/>
</dbReference>
<dbReference type="InterPro" id="IPR036942">
    <property type="entry name" value="Beta-barrel_TonB_sf"/>
</dbReference>
<dbReference type="SUPFAM" id="SSF56935">
    <property type="entry name" value="Porins"/>
    <property type="match status" value="1"/>
</dbReference>
<accession>A0ABX4EHW4</accession>
<dbReference type="NCBIfam" id="TIGR04057">
    <property type="entry name" value="SusC_RagA_signa"/>
    <property type="match status" value="1"/>
</dbReference>
<dbReference type="InterPro" id="IPR039426">
    <property type="entry name" value="TonB-dep_rcpt-like"/>
</dbReference>